<dbReference type="Proteomes" id="UP000830115">
    <property type="component" value="Chromosome"/>
</dbReference>
<sequence>MNAQPVCAEFSRRRLTSGRVITVVCAAAASALLLGCGNGAGETPRPTESPTPAATPTVSPTADPTLSADQADRKDLISATKIGYDKAAEAAVGKVSGSKLVDIELKYARDGGPEWATEVATTDGTAHTGRVDAVSGKVVESQLATHQGVDDERELADVLAKAKVSWKDAVGKALAKRKGTVTSVELGTENGTPTWIVDVVTTKDWLKTTFDVDAMNGTIRHEEVDRD</sequence>
<dbReference type="RefSeq" id="WP_248868310.1">
    <property type="nucleotide sequence ID" value="NZ_CP086322.1"/>
</dbReference>
<gene>
    <name evidence="3" type="ORF">K9S39_40940</name>
</gene>
<feature type="domain" description="PepSY" evidence="2">
    <location>
        <begin position="81"/>
        <end position="140"/>
    </location>
</feature>
<dbReference type="Gene3D" id="3.10.450.40">
    <property type="match status" value="2"/>
</dbReference>
<accession>A0ABY4MIJ7</accession>
<dbReference type="Pfam" id="PF03413">
    <property type="entry name" value="PepSY"/>
    <property type="match status" value="2"/>
</dbReference>
<feature type="domain" description="PepSY" evidence="2">
    <location>
        <begin position="167"/>
        <end position="220"/>
    </location>
</feature>
<proteinExistence type="predicted"/>
<dbReference type="EMBL" id="CP086322">
    <property type="protein sequence ID" value="UQA97383.1"/>
    <property type="molecule type" value="Genomic_DNA"/>
</dbReference>
<keyword evidence="4" id="KW-1185">Reference proteome</keyword>
<organism evidence="3 4">
    <name type="scientific">Streptomyces halobius</name>
    <dbReference type="NCBI Taxonomy" id="2879846"/>
    <lineage>
        <taxon>Bacteria</taxon>
        <taxon>Bacillati</taxon>
        <taxon>Actinomycetota</taxon>
        <taxon>Actinomycetes</taxon>
        <taxon>Kitasatosporales</taxon>
        <taxon>Streptomycetaceae</taxon>
        <taxon>Streptomyces</taxon>
    </lineage>
</organism>
<name>A0ABY4MIJ7_9ACTN</name>
<evidence type="ECO:0000313" key="3">
    <source>
        <dbReference type="EMBL" id="UQA97383.1"/>
    </source>
</evidence>
<evidence type="ECO:0000256" key="1">
    <source>
        <dbReference type="SAM" id="MobiDB-lite"/>
    </source>
</evidence>
<evidence type="ECO:0000313" key="4">
    <source>
        <dbReference type="Proteomes" id="UP000830115"/>
    </source>
</evidence>
<feature type="compositionally biased region" description="Low complexity" evidence="1">
    <location>
        <begin position="40"/>
        <end position="65"/>
    </location>
</feature>
<protein>
    <submittedName>
        <fullName evidence="3">PepSY domain-containing protein</fullName>
    </submittedName>
</protein>
<feature type="region of interest" description="Disordered" evidence="1">
    <location>
        <begin position="40"/>
        <end position="72"/>
    </location>
</feature>
<evidence type="ECO:0000259" key="2">
    <source>
        <dbReference type="Pfam" id="PF03413"/>
    </source>
</evidence>
<dbReference type="InterPro" id="IPR025711">
    <property type="entry name" value="PepSY"/>
</dbReference>
<reference evidence="3" key="1">
    <citation type="submission" date="2021-10" db="EMBL/GenBank/DDBJ databases">
        <title>Streptomyces nigrumlapis sp.nov.,an antimicrobial producing actinobacterium isolated from Black Gobi rocks.</title>
        <authorList>
            <person name="Wen Y."/>
            <person name="Zhang W."/>
            <person name="Liu X.G."/>
        </authorList>
    </citation>
    <scope>NUCLEOTIDE SEQUENCE</scope>
    <source>
        <strain evidence="3">ST13-2-2</strain>
    </source>
</reference>